<sequence length="106" mass="11462">MKRRHVWSEELEVAAHELVGRVKEIVKEGNVRRVIVRKPNDDPLLDIPLTAGVAVGGAVTIIAPYLTVLGVIAGLLVNVKVQVIRTAEQEDDAADSPTDDTGDSDR</sequence>
<dbReference type="EMBL" id="WJJP01000772">
    <property type="protein sequence ID" value="MBD3327655.1"/>
    <property type="molecule type" value="Genomic_DNA"/>
</dbReference>
<evidence type="ECO:0000259" key="3">
    <source>
        <dbReference type="Pfam" id="PF14242"/>
    </source>
</evidence>
<feature type="domain" description="DUF4342" evidence="3">
    <location>
        <begin position="5"/>
        <end position="85"/>
    </location>
</feature>
<feature type="transmembrane region" description="Helical" evidence="2">
    <location>
        <begin position="49"/>
        <end position="77"/>
    </location>
</feature>
<reference evidence="4" key="1">
    <citation type="submission" date="2019-11" db="EMBL/GenBank/DDBJ databases">
        <title>Microbial mats filling the niche in hypersaline microbial mats.</title>
        <authorList>
            <person name="Wong H.L."/>
            <person name="Macleod F.I."/>
            <person name="White R.A. III"/>
            <person name="Burns B.P."/>
        </authorList>
    </citation>
    <scope>NUCLEOTIDE SEQUENCE</scope>
    <source>
        <strain evidence="4">Rbin_158</strain>
    </source>
</reference>
<keyword evidence="2" id="KW-0812">Transmembrane</keyword>
<dbReference type="Pfam" id="PF14242">
    <property type="entry name" value="DUF4342"/>
    <property type="match status" value="1"/>
</dbReference>
<evidence type="ECO:0000313" key="4">
    <source>
        <dbReference type="EMBL" id="MBD3327655.1"/>
    </source>
</evidence>
<keyword evidence="2" id="KW-0472">Membrane</keyword>
<accession>A0A9D5K0Q1</accession>
<dbReference type="AlphaFoldDB" id="A0A9D5K0Q1"/>
<protein>
    <submittedName>
        <fullName evidence="4">DUF4342 domain-containing protein</fullName>
    </submittedName>
</protein>
<gene>
    <name evidence="4" type="ORF">GF339_23935</name>
</gene>
<feature type="compositionally biased region" description="Acidic residues" evidence="1">
    <location>
        <begin position="89"/>
        <end position="106"/>
    </location>
</feature>
<dbReference type="InterPro" id="IPR025642">
    <property type="entry name" value="DUF4342"/>
</dbReference>
<evidence type="ECO:0000313" key="5">
    <source>
        <dbReference type="Proteomes" id="UP000649604"/>
    </source>
</evidence>
<organism evidence="4 5">
    <name type="scientific">candidate division KSB3 bacterium</name>
    <dbReference type="NCBI Taxonomy" id="2044937"/>
    <lineage>
        <taxon>Bacteria</taxon>
        <taxon>candidate division KSB3</taxon>
    </lineage>
</organism>
<keyword evidence="2" id="KW-1133">Transmembrane helix</keyword>
<comment type="caution">
    <text evidence="4">The sequence shown here is derived from an EMBL/GenBank/DDBJ whole genome shotgun (WGS) entry which is preliminary data.</text>
</comment>
<evidence type="ECO:0000256" key="1">
    <source>
        <dbReference type="SAM" id="MobiDB-lite"/>
    </source>
</evidence>
<feature type="region of interest" description="Disordered" evidence="1">
    <location>
        <begin position="87"/>
        <end position="106"/>
    </location>
</feature>
<name>A0A9D5K0Q1_9BACT</name>
<evidence type="ECO:0000256" key="2">
    <source>
        <dbReference type="SAM" id="Phobius"/>
    </source>
</evidence>
<dbReference type="Proteomes" id="UP000649604">
    <property type="component" value="Unassembled WGS sequence"/>
</dbReference>
<proteinExistence type="predicted"/>